<reference evidence="1" key="1">
    <citation type="journal article" date="2014" name="Front. Microbiol.">
        <title>High frequency of phylogenetically diverse reductive dehalogenase-homologous genes in deep subseafloor sedimentary metagenomes.</title>
        <authorList>
            <person name="Kawai M."/>
            <person name="Futagami T."/>
            <person name="Toyoda A."/>
            <person name="Takaki Y."/>
            <person name="Nishi S."/>
            <person name="Hori S."/>
            <person name="Arai W."/>
            <person name="Tsubouchi T."/>
            <person name="Morono Y."/>
            <person name="Uchiyama I."/>
            <person name="Ito T."/>
            <person name="Fujiyama A."/>
            <person name="Inagaki F."/>
            <person name="Takami H."/>
        </authorList>
    </citation>
    <scope>NUCLEOTIDE SEQUENCE</scope>
    <source>
        <strain evidence="1">Expedition CK06-06</strain>
    </source>
</reference>
<accession>X1CNB5</accession>
<evidence type="ECO:0000313" key="1">
    <source>
        <dbReference type="EMBL" id="GAG85741.1"/>
    </source>
</evidence>
<organism evidence="1">
    <name type="scientific">marine sediment metagenome</name>
    <dbReference type="NCBI Taxonomy" id="412755"/>
    <lineage>
        <taxon>unclassified sequences</taxon>
        <taxon>metagenomes</taxon>
        <taxon>ecological metagenomes</taxon>
    </lineage>
</organism>
<comment type="caution">
    <text evidence="1">The sequence shown here is derived from an EMBL/GenBank/DDBJ whole genome shotgun (WGS) entry which is preliminary data.</text>
</comment>
<protein>
    <submittedName>
        <fullName evidence="1">Uncharacterized protein</fullName>
    </submittedName>
</protein>
<dbReference type="AlphaFoldDB" id="X1CNB5"/>
<sequence length="84" mass="10551">CIVHENMEMYERKYGTEFLKEWWRLPSNPFKNAVPTRPSKNYSLKELLLDYKDRYTTILKEFKRQSFAELVTWKRFYNNWYKEL</sequence>
<proteinExistence type="predicted"/>
<dbReference type="EMBL" id="BART01016750">
    <property type="protein sequence ID" value="GAG85741.1"/>
    <property type="molecule type" value="Genomic_DNA"/>
</dbReference>
<name>X1CNB5_9ZZZZ</name>
<feature type="non-terminal residue" evidence="1">
    <location>
        <position position="1"/>
    </location>
</feature>
<gene>
    <name evidence="1" type="ORF">S01H4_32125</name>
</gene>